<organism evidence="2 3">
    <name type="scientific">Desulforamulus aquiferis</name>
    <dbReference type="NCBI Taxonomy" id="1397668"/>
    <lineage>
        <taxon>Bacteria</taxon>
        <taxon>Bacillati</taxon>
        <taxon>Bacillota</taxon>
        <taxon>Clostridia</taxon>
        <taxon>Eubacteriales</taxon>
        <taxon>Peptococcaceae</taxon>
        <taxon>Desulforamulus</taxon>
    </lineage>
</organism>
<dbReference type="RefSeq" id="WP_304540698.1">
    <property type="nucleotide sequence ID" value="NZ_JARPTC010000002.1"/>
</dbReference>
<accession>A0AAW7Z956</accession>
<protein>
    <submittedName>
        <fullName evidence="2">Poly-beta-1,6-N-acetyl-D-glucosamine biosynthesis protein PgaD</fullName>
    </submittedName>
</protein>
<dbReference type="Pfam" id="PF13994">
    <property type="entry name" value="PgaD"/>
    <property type="match status" value="1"/>
</dbReference>
<evidence type="ECO:0000313" key="2">
    <source>
        <dbReference type="EMBL" id="MDO7785973.1"/>
    </source>
</evidence>
<keyword evidence="1" id="KW-0812">Transmembrane</keyword>
<reference evidence="2" key="1">
    <citation type="journal article" date="2023" name="J. Hazard. Mater.">
        <title>Anaerobic biodegradation of pyrene and benzo[a]pyrene by a new sulfate-reducing Desulforamulus aquiferis strain DSA.</title>
        <authorList>
            <person name="Zhang Z."/>
            <person name="Sun J."/>
            <person name="Gong X."/>
            <person name="Wang C."/>
            <person name="Wang H."/>
        </authorList>
    </citation>
    <scope>NUCLEOTIDE SEQUENCE</scope>
    <source>
        <strain evidence="2">DSA</strain>
    </source>
</reference>
<reference evidence="2" key="2">
    <citation type="submission" date="2023-03" db="EMBL/GenBank/DDBJ databases">
        <authorList>
            <person name="Zhang Z."/>
        </authorList>
    </citation>
    <scope>NUCLEOTIDE SEQUENCE</scope>
    <source>
        <strain evidence="2">DSA</strain>
    </source>
</reference>
<comment type="caution">
    <text evidence="2">The sequence shown here is derived from an EMBL/GenBank/DDBJ whole genome shotgun (WGS) entry which is preliminary data.</text>
</comment>
<gene>
    <name evidence="2" type="primary">pgaD</name>
    <name evidence="2" type="ORF">P6N53_01865</name>
</gene>
<dbReference type="NCBIfam" id="TIGR03940">
    <property type="entry name" value="PGA_PgaD"/>
    <property type="match status" value="1"/>
</dbReference>
<dbReference type="Proteomes" id="UP001172911">
    <property type="component" value="Unassembled WGS sequence"/>
</dbReference>
<sequence>MIIDGRQRGVLKVLESLVTTLGWLYIVVFLTQIILSLLLWYFNLSFIVNELVIFPHILDTIKVFAITLFIAGCSFMILYLWGKYNIRKYGGLNRRQFPPKVEVQDISRYFGVQPEQIESFQREKWIELKKTIV</sequence>
<feature type="transmembrane region" description="Helical" evidence="1">
    <location>
        <begin position="21"/>
        <end position="41"/>
    </location>
</feature>
<evidence type="ECO:0000256" key="1">
    <source>
        <dbReference type="SAM" id="Phobius"/>
    </source>
</evidence>
<dbReference type="AlphaFoldDB" id="A0AAW7Z956"/>
<feature type="transmembrane region" description="Helical" evidence="1">
    <location>
        <begin position="61"/>
        <end position="81"/>
    </location>
</feature>
<keyword evidence="3" id="KW-1185">Reference proteome</keyword>
<keyword evidence="1" id="KW-1133">Transmembrane helix</keyword>
<name>A0AAW7Z956_9FIRM</name>
<dbReference type="GO" id="GO:0043709">
    <property type="term" value="P:cell adhesion involved in single-species biofilm formation"/>
    <property type="evidence" value="ECO:0007669"/>
    <property type="project" value="InterPro"/>
</dbReference>
<evidence type="ECO:0000313" key="3">
    <source>
        <dbReference type="Proteomes" id="UP001172911"/>
    </source>
</evidence>
<dbReference type="InterPro" id="IPR023829">
    <property type="entry name" value="PGA_PgaD"/>
</dbReference>
<keyword evidence="1" id="KW-0472">Membrane</keyword>
<proteinExistence type="predicted"/>
<dbReference type="EMBL" id="JARPTC010000002">
    <property type="protein sequence ID" value="MDO7785973.1"/>
    <property type="molecule type" value="Genomic_DNA"/>
</dbReference>